<evidence type="ECO:0000313" key="2">
    <source>
        <dbReference type="Proteomes" id="UP001062846"/>
    </source>
</evidence>
<comment type="caution">
    <text evidence="1">The sequence shown here is derived from an EMBL/GenBank/DDBJ whole genome shotgun (WGS) entry which is preliminary data.</text>
</comment>
<organism evidence="1 2">
    <name type="scientific">Rhododendron molle</name>
    <name type="common">Chinese azalea</name>
    <name type="synonym">Azalea mollis</name>
    <dbReference type="NCBI Taxonomy" id="49168"/>
    <lineage>
        <taxon>Eukaryota</taxon>
        <taxon>Viridiplantae</taxon>
        <taxon>Streptophyta</taxon>
        <taxon>Embryophyta</taxon>
        <taxon>Tracheophyta</taxon>
        <taxon>Spermatophyta</taxon>
        <taxon>Magnoliopsida</taxon>
        <taxon>eudicotyledons</taxon>
        <taxon>Gunneridae</taxon>
        <taxon>Pentapetalae</taxon>
        <taxon>asterids</taxon>
        <taxon>Ericales</taxon>
        <taxon>Ericaceae</taxon>
        <taxon>Ericoideae</taxon>
        <taxon>Rhodoreae</taxon>
        <taxon>Rhododendron</taxon>
    </lineage>
</organism>
<keyword evidence="2" id="KW-1185">Reference proteome</keyword>
<gene>
    <name evidence="1" type="ORF">RHMOL_Rhmol03G0055800</name>
</gene>
<evidence type="ECO:0000313" key="1">
    <source>
        <dbReference type="EMBL" id="KAI8562715.1"/>
    </source>
</evidence>
<protein>
    <submittedName>
        <fullName evidence="1">Uncharacterized protein</fullName>
    </submittedName>
</protein>
<accession>A0ACC0PAQ5</accession>
<proteinExistence type="predicted"/>
<dbReference type="Proteomes" id="UP001062846">
    <property type="component" value="Chromosome 3"/>
</dbReference>
<sequence length="210" mass="23396">MMMTFLGLLTGVNVLTSATLLFLFSIYSAKIVMLQIVKLSSHGLDGSSSTRFVFCKAGGVFSEAVKEILANQKNKMDTGRLRTAAVHGRPPPSVAARSQPRLSRWRQLLWRCRIHRIYHDGDKLLCSEALRNHLNMYRFDRKVSDLRFPLSVGSTATPLLLFQIPGLLFVAVESVVLLVEMTPGAIPDFGSKLGHGVHRKEREITYGRGV</sequence>
<dbReference type="EMBL" id="CM046390">
    <property type="protein sequence ID" value="KAI8562715.1"/>
    <property type="molecule type" value="Genomic_DNA"/>
</dbReference>
<name>A0ACC0PAQ5_RHOML</name>
<reference evidence="1" key="1">
    <citation type="submission" date="2022-02" db="EMBL/GenBank/DDBJ databases">
        <title>Plant Genome Project.</title>
        <authorList>
            <person name="Zhang R.-G."/>
        </authorList>
    </citation>
    <scope>NUCLEOTIDE SEQUENCE</scope>
    <source>
        <strain evidence="1">AT1</strain>
    </source>
</reference>